<dbReference type="STRING" id="1267766.WYH_02049"/>
<organism evidence="1 2">
    <name type="scientific">Croceibacterium atlanticum</name>
    <dbReference type="NCBI Taxonomy" id="1267766"/>
    <lineage>
        <taxon>Bacteria</taxon>
        <taxon>Pseudomonadati</taxon>
        <taxon>Pseudomonadota</taxon>
        <taxon>Alphaproteobacteria</taxon>
        <taxon>Sphingomonadales</taxon>
        <taxon>Erythrobacteraceae</taxon>
        <taxon>Croceibacterium</taxon>
    </lineage>
</organism>
<reference evidence="1" key="1">
    <citation type="submission" date="2015-05" db="EMBL/GenBank/DDBJ databases">
        <title>The complete genome of Altererythrobacter atlanticus strain 26DY36.</title>
        <authorList>
            <person name="Wu Y.-H."/>
            <person name="Cheng H."/>
            <person name="Wu X.-W."/>
        </authorList>
    </citation>
    <scope>NUCLEOTIDE SEQUENCE [LARGE SCALE GENOMIC DNA]</scope>
    <source>
        <strain evidence="1">26DY36</strain>
    </source>
</reference>
<protein>
    <submittedName>
        <fullName evidence="1">Uncharacterized protein</fullName>
    </submittedName>
</protein>
<evidence type="ECO:0000313" key="2">
    <source>
        <dbReference type="Proteomes" id="UP000034392"/>
    </source>
</evidence>
<gene>
    <name evidence="1" type="ORF">WYH_02049</name>
</gene>
<dbReference type="AlphaFoldDB" id="A0A0F7KRI5"/>
<dbReference type="RefSeq" id="WP_046903728.1">
    <property type="nucleotide sequence ID" value="NZ_CP011452.2"/>
</dbReference>
<dbReference type="Proteomes" id="UP000034392">
    <property type="component" value="Chromosome"/>
</dbReference>
<sequence>MRFPLAITAVAPLALLAACGESAPEPAPEEVAAAPEEPAMPPVPADSLETLDYAGTYTLTRINGSKASLTLDAEGSSYTYIAANGKETEGSFTKVDGNRIMVEDFDGEPGYFAVAEGAIYYLPDAETSVDEIMYSNMYSLAEDDGAIEAADASSEMAADKPA</sequence>
<dbReference type="EMBL" id="CP011452">
    <property type="protein sequence ID" value="AKH43083.1"/>
    <property type="molecule type" value="Genomic_DNA"/>
</dbReference>
<dbReference type="PATRIC" id="fig|1267766.3.peg.2072"/>
<name>A0A0F7KRI5_9SPHN</name>
<keyword evidence="2" id="KW-1185">Reference proteome</keyword>
<proteinExistence type="predicted"/>
<dbReference type="PROSITE" id="PS51257">
    <property type="entry name" value="PROKAR_LIPOPROTEIN"/>
    <property type="match status" value="1"/>
</dbReference>
<accession>A0A0F7KRI5</accession>
<dbReference type="KEGG" id="aay:WYH_02049"/>
<evidence type="ECO:0000313" key="1">
    <source>
        <dbReference type="EMBL" id="AKH43083.1"/>
    </source>
</evidence>
<dbReference type="OrthoDB" id="7409511at2"/>